<accession>A0A2I0WE07</accession>
<reference evidence="1 2" key="1">
    <citation type="journal article" date="2016" name="Sci. Rep.">
        <title>The Dendrobium catenatum Lindl. genome sequence provides insights into polysaccharide synthase, floral development and adaptive evolution.</title>
        <authorList>
            <person name="Zhang G.Q."/>
            <person name="Xu Q."/>
            <person name="Bian C."/>
            <person name="Tsai W.C."/>
            <person name="Yeh C.M."/>
            <person name="Liu K.W."/>
            <person name="Yoshida K."/>
            <person name="Zhang L.S."/>
            <person name="Chang S.B."/>
            <person name="Chen F."/>
            <person name="Shi Y."/>
            <person name="Su Y.Y."/>
            <person name="Zhang Y.Q."/>
            <person name="Chen L.J."/>
            <person name="Yin Y."/>
            <person name="Lin M."/>
            <person name="Huang H."/>
            <person name="Deng H."/>
            <person name="Wang Z.W."/>
            <person name="Zhu S.L."/>
            <person name="Zhao X."/>
            <person name="Deng C."/>
            <person name="Niu S.C."/>
            <person name="Huang J."/>
            <person name="Wang M."/>
            <person name="Liu G.H."/>
            <person name="Yang H.J."/>
            <person name="Xiao X.J."/>
            <person name="Hsiao Y.Y."/>
            <person name="Wu W.L."/>
            <person name="Chen Y.Y."/>
            <person name="Mitsuda N."/>
            <person name="Ohme-Takagi M."/>
            <person name="Luo Y.B."/>
            <person name="Van de Peer Y."/>
            <person name="Liu Z.J."/>
        </authorList>
    </citation>
    <scope>NUCLEOTIDE SEQUENCE [LARGE SCALE GENOMIC DNA]</scope>
    <source>
        <tissue evidence="1">The whole plant</tissue>
    </source>
</reference>
<dbReference type="EMBL" id="KZ502718">
    <property type="protein sequence ID" value="PKU73885.1"/>
    <property type="molecule type" value="Genomic_DNA"/>
</dbReference>
<organism evidence="1 2">
    <name type="scientific">Dendrobium catenatum</name>
    <dbReference type="NCBI Taxonomy" id="906689"/>
    <lineage>
        <taxon>Eukaryota</taxon>
        <taxon>Viridiplantae</taxon>
        <taxon>Streptophyta</taxon>
        <taxon>Embryophyta</taxon>
        <taxon>Tracheophyta</taxon>
        <taxon>Spermatophyta</taxon>
        <taxon>Magnoliopsida</taxon>
        <taxon>Liliopsida</taxon>
        <taxon>Asparagales</taxon>
        <taxon>Orchidaceae</taxon>
        <taxon>Epidendroideae</taxon>
        <taxon>Malaxideae</taxon>
        <taxon>Dendrobiinae</taxon>
        <taxon>Dendrobium</taxon>
    </lineage>
</organism>
<reference evidence="1 2" key="2">
    <citation type="journal article" date="2017" name="Nature">
        <title>The Apostasia genome and the evolution of orchids.</title>
        <authorList>
            <person name="Zhang G.Q."/>
            <person name="Liu K.W."/>
            <person name="Li Z."/>
            <person name="Lohaus R."/>
            <person name="Hsiao Y.Y."/>
            <person name="Niu S.C."/>
            <person name="Wang J.Y."/>
            <person name="Lin Y.C."/>
            <person name="Xu Q."/>
            <person name="Chen L.J."/>
            <person name="Yoshida K."/>
            <person name="Fujiwara S."/>
            <person name="Wang Z.W."/>
            <person name="Zhang Y.Q."/>
            <person name="Mitsuda N."/>
            <person name="Wang M."/>
            <person name="Liu G.H."/>
            <person name="Pecoraro L."/>
            <person name="Huang H.X."/>
            <person name="Xiao X.J."/>
            <person name="Lin M."/>
            <person name="Wu X.Y."/>
            <person name="Wu W.L."/>
            <person name="Chen Y.Y."/>
            <person name="Chang S.B."/>
            <person name="Sakamoto S."/>
            <person name="Ohme-Takagi M."/>
            <person name="Yagi M."/>
            <person name="Zeng S.J."/>
            <person name="Shen C.Y."/>
            <person name="Yeh C.M."/>
            <person name="Luo Y.B."/>
            <person name="Tsai W.C."/>
            <person name="Van de Peer Y."/>
            <person name="Liu Z.J."/>
        </authorList>
    </citation>
    <scope>NUCLEOTIDE SEQUENCE [LARGE SCALE GENOMIC DNA]</scope>
    <source>
        <tissue evidence="1">The whole plant</tissue>
    </source>
</reference>
<evidence type="ECO:0000313" key="2">
    <source>
        <dbReference type="Proteomes" id="UP000233837"/>
    </source>
</evidence>
<proteinExistence type="predicted"/>
<name>A0A2I0WE07_9ASPA</name>
<sequence length="55" mass="6376">MQMPTSHYRRFVMHTTILLQAKKVTCNQCDEYLLSMDKKIAMSMSCYLPSKATSL</sequence>
<dbReference type="Proteomes" id="UP000233837">
    <property type="component" value="Unassembled WGS sequence"/>
</dbReference>
<evidence type="ECO:0000313" key="1">
    <source>
        <dbReference type="EMBL" id="PKU73885.1"/>
    </source>
</evidence>
<dbReference type="AlphaFoldDB" id="A0A2I0WE07"/>
<protein>
    <submittedName>
        <fullName evidence="1">Uncharacterized protein</fullName>
    </submittedName>
</protein>
<gene>
    <name evidence="1" type="ORF">MA16_Dca023302</name>
</gene>
<keyword evidence="2" id="KW-1185">Reference proteome</keyword>